<dbReference type="EMBL" id="JAEPRD010000132">
    <property type="protein sequence ID" value="KAG2197222.1"/>
    <property type="molecule type" value="Genomic_DNA"/>
</dbReference>
<dbReference type="CDD" id="cd06186">
    <property type="entry name" value="NOX_Duox_like_FAD_NADP"/>
    <property type="match status" value="1"/>
</dbReference>
<dbReference type="Gene3D" id="2.40.30.10">
    <property type="entry name" value="Translation factors"/>
    <property type="match status" value="1"/>
</dbReference>
<organism evidence="10 11">
    <name type="scientific">Mucor saturninus</name>
    <dbReference type="NCBI Taxonomy" id="64648"/>
    <lineage>
        <taxon>Eukaryota</taxon>
        <taxon>Fungi</taxon>
        <taxon>Fungi incertae sedis</taxon>
        <taxon>Mucoromycota</taxon>
        <taxon>Mucoromycotina</taxon>
        <taxon>Mucoromycetes</taxon>
        <taxon>Mucorales</taxon>
        <taxon>Mucorineae</taxon>
        <taxon>Mucoraceae</taxon>
        <taxon>Mucor</taxon>
    </lineage>
</organism>
<comment type="caution">
    <text evidence="10">The sequence shown here is derived from an EMBL/GenBank/DDBJ whole genome shotgun (WGS) entry which is preliminary data.</text>
</comment>
<keyword evidence="7 8" id="KW-0472">Membrane</keyword>
<evidence type="ECO:0000259" key="9">
    <source>
        <dbReference type="PROSITE" id="PS51384"/>
    </source>
</evidence>
<dbReference type="InterPro" id="IPR013130">
    <property type="entry name" value="Fe3_Rdtase_TM_dom"/>
</dbReference>
<evidence type="ECO:0000256" key="6">
    <source>
        <dbReference type="ARBA" id="ARBA00023065"/>
    </source>
</evidence>
<dbReference type="Pfam" id="PF08030">
    <property type="entry name" value="NAD_binding_6"/>
    <property type="match status" value="1"/>
</dbReference>
<protein>
    <recommendedName>
        <fullName evidence="9">FAD-binding FR-type domain-containing protein</fullName>
    </recommendedName>
</protein>
<dbReference type="Proteomes" id="UP000603453">
    <property type="component" value="Unassembled WGS sequence"/>
</dbReference>
<reference evidence="10" key="1">
    <citation type="submission" date="2020-12" db="EMBL/GenBank/DDBJ databases">
        <title>Metabolic potential, ecology and presence of endohyphal bacteria is reflected in genomic diversity of Mucoromycotina.</title>
        <authorList>
            <person name="Muszewska A."/>
            <person name="Okrasinska A."/>
            <person name="Steczkiewicz K."/>
            <person name="Drgas O."/>
            <person name="Orlowska M."/>
            <person name="Perlinska-Lenart U."/>
            <person name="Aleksandrzak-Piekarczyk T."/>
            <person name="Szatraj K."/>
            <person name="Zielenkiewicz U."/>
            <person name="Pilsyk S."/>
            <person name="Malc E."/>
            <person name="Mieczkowski P."/>
            <person name="Kruszewska J.S."/>
            <person name="Biernat P."/>
            <person name="Pawlowska J."/>
        </authorList>
    </citation>
    <scope>NUCLEOTIDE SEQUENCE</scope>
    <source>
        <strain evidence="10">WA0000017839</strain>
    </source>
</reference>
<feature type="transmembrane region" description="Helical" evidence="8">
    <location>
        <begin position="95"/>
        <end position="113"/>
    </location>
</feature>
<dbReference type="InterPro" id="IPR013112">
    <property type="entry name" value="FAD-bd_8"/>
</dbReference>
<comment type="subcellular location">
    <subcellularLocation>
        <location evidence="1">Membrane</location>
        <topology evidence="1">Multi-pass membrane protein</topology>
    </subcellularLocation>
</comment>
<dbReference type="GO" id="GO:0005886">
    <property type="term" value="C:plasma membrane"/>
    <property type="evidence" value="ECO:0007669"/>
    <property type="project" value="TreeGrafter"/>
</dbReference>
<evidence type="ECO:0000313" key="11">
    <source>
        <dbReference type="Proteomes" id="UP000603453"/>
    </source>
</evidence>
<keyword evidence="4 8" id="KW-1133">Transmembrane helix</keyword>
<gene>
    <name evidence="10" type="ORF">INT47_003597</name>
</gene>
<dbReference type="PROSITE" id="PS51384">
    <property type="entry name" value="FAD_FR"/>
    <property type="match status" value="1"/>
</dbReference>
<dbReference type="InterPro" id="IPR039261">
    <property type="entry name" value="FNR_nucleotide-bd"/>
</dbReference>
<dbReference type="SUPFAM" id="SSF52343">
    <property type="entry name" value="Ferredoxin reductase-like, C-terminal NADP-linked domain"/>
    <property type="match status" value="1"/>
</dbReference>
<accession>A0A8H7QR29</accession>
<evidence type="ECO:0000256" key="5">
    <source>
        <dbReference type="ARBA" id="ARBA00023002"/>
    </source>
</evidence>
<sequence length="406" mass="47395">MDKVVEHVENDRNMYLQTLANRTAQLAITNIAASVALSAKLSIIQRYFYGPQQTLHWHVWFGRLGLLQALYHATYQLQFNYERQGSVIGTVTTNIRHITGTLMLTAMMVLLFGSHPVVRLLSYRLFRWTHISSFFVLVVFGCLHHWSFYLFYVTVLVFWVTDQIDRSYSTKSCKVESLPGEIVKLTCHVPYHCDQILPGQFIFISFGSTSWIKAWFHSHPFSICRMDGDRFVFYVKAIGNDTRYLYQLEGDTIQARISRPLGRGFEFEDYESVVLVAEGMGITPWISVLDHLQHATARTRRVHVIWSVRSIDTFYAFEKEFKEMSDIELRMQLYITGLIDPEEDVHVPDHIQVGHRPQYQEILTEIQQEDKHNIAMGICTHEESMVKVKNIGLFYSWEVKTERFEL</sequence>
<evidence type="ECO:0000256" key="7">
    <source>
        <dbReference type="ARBA" id="ARBA00023136"/>
    </source>
</evidence>
<evidence type="ECO:0000256" key="4">
    <source>
        <dbReference type="ARBA" id="ARBA00022989"/>
    </source>
</evidence>
<dbReference type="Pfam" id="PF08022">
    <property type="entry name" value="FAD_binding_8"/>
    <property type="match status" value="1"/>
</dbReference>
<dbReference type="Gene3D" id="3.40.50.80">
    <property type="entry name" value="Nucleotide-binding domain of ferredoxin-NADP reductase (FNR) module"/>
    <property type="match status" value="1"/>
</dbReference>
<keyword evidence="6" id="KW-0406">Ion transport</keyword>
<evidence type="ECO:0000256" key="2">
    <source>
        <dbReference type="ARBA" id="ARBA00022692"/>
    </source>
</evidence>
<keyword evidence="2 8" id="KW-0812">Transmembrane</keyword>
<keyword evidence="6" id="KW-0813">Transport</keyword>
<keyword evidence="11" id="KW-1185">Reference proteome</keyword>
<dbReference type="AlphaFoldDB" id="A0A8H7QR29"/>
<dbReference type="InterPro" id="IPR017938">
    <property type="entry name" value="Riboflavin_synthase-like_b-brl"/>
</dbReference>
<keyword evidence="3" id="KW-0249">Electron transport</keyword>
<name>A0A8H7QR29_9FUNG</name>
<dbReference type="PANTHER" id="PTHR11972:SF69">
    <property type="entry name" value="FERRIC REDUCTION OXIDASE 6-RELATED"/>
    <property type="match status" value="1"/>
</dbReference>
<dbReference type="OrthoDB" id="4494341at2759"/>
<keyword evidence="5" id="KW-0560">Oxidoreductase</keyword>
<evidence type="ECO:0000313" key="10">
    <source>
        <dbReference type="EMBL" id="KAG2197222.1"/>
    </source>
</evidence>
<dbReference type="GO" id="GO:0006811">
    <property type="term" value="P:monoatomic ion transport"/>
    <property type="evidence" value="ECO:0007669"/>
    <property type="project" value="UniProtKB-KW"/>
</dbReference>
<evidence type="ECO:0000256" key="3">
    <source>
        <dbReference type="ARBA" id="ARBA00022982"/>
    </source>
</evidence>
<proteinExistence type="predicted"/>
<dbReference type="SUPFAM" id="SSF63380">
    <property type="entry name" value="Riboflavin synthase domain-like"/>
    <property type="match status" value="1"/>
</dbReference>
<dbReference type="Pfam" id="PF01794">
    <property type="entry name" value="Ferric_reduct"/>
    <property type="match status" value="1"/>
</dbReference>
<evidence type="ECO:0000256" key="1">
    <source>
        <dbReference type="ARBA" id="ARBA00004141"/>
    </source>
</evidence>
<dbReference type="InterPro" id="IPR050369">
    <property type="entry name" value="RBOH/FRE"/>
</dbReference>
<dbReference type="PANTHER" id="PTHR11972">
    <property type="entry name" value="NADPH OXIDASE"/>
    <property type="match status" value="1"/>
</dbReference>
<dbReference type="InterPro" id="IPR013121">
    <property type="entry name" value="Fe_red_NAD-bd_6"/>
</dbReference>
<feature type="domain" description="FAD-binding FR-type" evidence="9">
    <location>
        <begin position="165"/>
        <end position="267"/>
    </location>
</feature>
<dbReference type="InterPro" id="IPR017927">
    <property type="entry name" value="FAD-bd_FR_type"/>
</dbReference>
<feature type="transmembrane region" description="Helical" evidence="8">
    <location>
        <begin position="24"/>
        <end position="43"/>
    </location>
</feature>
<dbReference type="GO" id="GO:0016175">
    <property type="term" value="F:superoxide-generating NAD(P)H oxidase activity"/>
    <property type="evidence" value="ECO:0007669"/>
    <property type="project" value="TreeGrafter"/>
</dbReference>
<feature type="transmembrane region" description="Helical" evidence="8">
    <location>
        <begin position="134"/>
        <end position="160"/>
    </location>
</feature>
<evidence type="ECO:0000256" key="8">
    <source>
        <dbReference type="SAM" id="Phobius"/>
    </source>
</evidence>